<evidence type="ECO:0000313" key="9">
    <source>
        <dbReference type="Proteomes" id="UP000285310"/>
    </source>
</evidence>
<comment type="similarity">
    <text evidence="5">Belongs to the YicC/YloC family.</text>
</comment>
<dbReference type="GO" id="GO:0016787">
    <property type="term" value="F:hydrolase activity"/>
    <property type="evidence" value="ECO:0007669"/>
    <property type="project" value="UniProtKB-KW"/>
</dbReference>
<dbReference type="Pfam" id="PF08340">
    <property type="entry name" value="YicC-like_C"/>
    <property type="match status" value="1"/>
</dbReference>
<evidence type="ECO:0008006" key="10">
    <source>
        <dbReference type="Google" id="ProtNLM"/>
    </source>
</evidence>
<evidence type="ECO:0000256" key="2">
    <source>
        <dbReference type="ARBA" id="ARBA00022722"/>
    </source>
</evidence>
<dbReference type="InterPro" id="IPR005229">
    <property type="entry name" value="YicC/YloC-like"/>
</dbReference>
<keyword evidence="2" id="KW-0540">Nuclease</keyword>
<evidence type="ECO:0000256" key="3">
    <source>
        <dbReference type="ARBA" id="ARBA00022759"/>
    </source>
</evidence>
<dbReference type="InterPro" id="IPR013527">
    <property type="entry name" value="YicC-like_N"/>
</dbReference>
<keyword evidence="9" id="KW-1185">Reference proteome</keyword>
<evidence type="ECO:0000256" key="5">
    <source>
        <dbReference type="ARBA" id="ARBA00035648"/>
    </source>
</evidence>
<dbReference type="PANTHER" id="PTHR30636">
    <property type="entry name" value="UPF0701 PROTEIN YICC"/>
    <property type="match status" value="1"/>
</dbReference>
<keyword evidence="4" id="KW-0378">Hydrolase</keyword>
<proteinExistence type="inferred from homology"/>
<feature type="domain" description="Endoribonuclease YicC-like C-terminal" evidence="7">
    <location>
        <begin position="171"/>
        <end position="287"/>
    </location>
</feature>
<dbReference type="GO" id="GO:0004521">
    <property type="term" value="F:RNA endonuclease activity"/>
    <property type="evidence" value="ECO:0007669"/>
    <property type="project" value="InterPro"/>
</dbReference>
<dbReference type="PANTHER" id="PTHR30636:SF3">
    <property type="entry name" value="UPF0701 PROTEIN YICC"/>
    <property type="match status" value="1"/>
</dbReference>
<dbReference type="FunCoup" id="A0A423PMJ2">
    <property type="interactions" value="248"/>
</dbReference>
<dbReference type="InterPro" id="IPR013551">
    <property type="entry name" value="YicC-like_C"/>
</dbReference>
<comment type="caution">
    <text evidence="8">The sequence shown here is derived from an EMBL/GenBank/DDBJ whole genome shotgun (WGS) entry which is preliminary data.</text>
</comment>
<organism evidence="8 9">
    <name type="scientific">Salinisphaera japonica YTM-1</name>
    <dbReference type="NCBI Taxonomy" id="1209778"/>
    <lineage>
        <taxon>Bacteria</taxon>
        <taxon>Pseudomonadati</taxon>
        <taxon>Pseudomonadota</taxon>
        <taxon>Gammaproteobacteria</taxon>
        <taxon>Salinisphaerales</taxon>
        <taxon>Salinisphaeraceae</taxon>
        <taxon>Salinisphaera</taxon>
    </lineage>
</organism>
<dbReference type="OrthoDB" id="9771229at2"/>
<keyword evidence="3" id="KW-0255">Endonuclease</keyword>
<sequence length="287" mass="31679">MIRSMTGFARHEIRGPWGELTWELKSVNHRYLETSTRLPEPLRAVEGAIRERVGERIGRGKVEISARLSLAEPAQGIAIDETRLAALAEALERVRGQVIDCRAPDAMALLDYPGVQQSVETDADQLQSAALAGLDAALDQLCDMRAAEGQRIAEMLLTRSQTIAEHAQGVAERVPAVRDELADKWRTRLAELAISADETRLETELVMAAQRMDIAEEVDRLGAHVAALADALQRAEPVGRRLDFLMQEFNREANTIGSKSADSAVTAHAVEMKVLIEQMREQVQNVE</sequence>
<dbReference type="Pfam" id="PF03755">
    <property type="entry name" value="YicC-like_N"/>
    <property type="match status" value="1"/>
</dbReference>
<protein>
    <recommendedName>
        <fullName evidence="10">YicC family protein</fullName>
    </recommendedName>
</protein>
<evidence type="ECO:0000259" key="6">
    <source>
        <dbReference type="Pfam" id="PF03755"/>
    </source>
</evidence>
<dbReference type="NCBIfam" id="TIGR00255">
    <property type="entry name" value="YicC/YloC family endoribonuclease"/>
    <property type="match status" value="1"/>
</dbReference>
<dbReference type="InParanoid" id="A0A423PMJ2"/>
<dbReference type="Proteomes" id="UP000285310">
    <property type="component" value="Unassembled WGS sequence"/>
</dbReference>
<dbReference type="AlphaFoldDB" id="A0A423PMJ2"/>
<gene>
    <name evidence="8" type="ORF">SAJA_10570</name>
</gene>
<comment type="cofactor">
    <cofactor evidence="1">
        <name>a divalent metal cation</name>
        <dbReference type="ChEBI" id="CHEBI:60240"/>
    </cofactor>
</comment>
<dbReference type="RefSeq" id="WP_123658604.1">
    <property type="nucleotide sequence ID" value="NZ_AYKG01000033.1"/>
</dbReference>
<dbReference type="EMBL" id="AYKG01000033">
    <property type="protein sequence ID" value="ROO26809.1"/>
    <property type="molecule type" value="Genomic_DNA"/>
</dbReference>
<evidence type="ECO:0000256" key="1">
    <source>
        <dbReference type="ARBA" id="ARBA00001968"/>
    </source>
</evidence>
<evidence type="ECO:0000256" key="4">
    <source>
        <dbReference type="ARBA" id="ARBA00022801"/>
    </source>
</evidence>
<feature type="domain" description="Endoribonuclease YicC-like N-terminal" evidence="6">
    <location>
        <begin position="2"/>
        <end position="153"/>
    </location>
</feature>
<evidence type="ECO:0000259" key="7">
    <source>
        <dbReference type="Pfam" id="PF08340"/>
    </source>
</evidence>
<reference evidence="8 9" key="1">
    <citation type="submission" date="2013-10" db="EMBL/GenBank/DDBJ databases">
        <title>Salinisphaera japonica YTM-1 Genome Sequencing.</title>
        <authorList>
            <person name="Lai Q."/>
            <person name="Li C."/>
            <person name="Shao Z."/>
        </authorList>
    </citation>
    <scope>NUCLEOTIDE SEQUENCE [LARGE SCALE GENOMIC DNA]</scope>
    <source>
        <strain evidence="8 9">YTM-1</strain>
    </source>
</reference>
<name>A0A423PMJ2_9GAMM</name>
<accession>A0A423PMJ2</accession>
<evidence type="ECO:0000313" key="8">
    <source>
        <dbReference type="EMBL" id="ROO26809.1"/>
    </source>
</evidence>